<dbReference type="EMBL" id="CAUYUJ010018138">
    <property type="protein sequence ID" value="CAK0880980.1"/>
    <property type="molecule type" value="Genomic_DNA"/>
</dbReference>
<feature type="region of interest" description="Disordered" evidence="1">
    <location>
        <begin position="65"/>
        <end position="99"/>
    </location>
</feature>
<feature type="region of interest" description="Disordered" evidence="1">
    <location>
        <begin position="141"/>
        <end position="310"/>
    </location>
</feature>
<comment type="caution">
    <text evidence="2">The sequence shown here is derived from an EMBL/GenBank/DDBJ whole genome shotgun (WGS) entry which is preliminary data.</text>
</comment>
<protein>
    <submittedName>
        <fullName evidence="2">Uncharacterized protein</fullName>
    </submittedName>
</protein>
<accession>A0ABN9W4G3</accession>
<feature type="compositionally biased region" description="Low complexity" evidence="1">
    <location>
        <begin position="292"/>
        <end position="302"/>
    </location>
</feature>
<feature type="compositionally biased region" description="Low complexity" evidence="1">
    <location>
        <begin position="187"/>
        <end position="205"/>
    </location>
</feature>
<evidence type="ECO:0000256" key="1">
    <source>
        <dbReference type="SAM" id="MobiDB-lite"/>
    </source>
</evidence>
<sequence length="1087" mass="114577">MAKRAASSPPVFKDIRIYIRSKQFSPPRRSPAPEMSDGPPPMARAACGSEEHYTFDPECSALSRPCGKHGGIRPDGRPVDPVDLGGSTDEEDQAPTSQSVGMFAETLPGMPAFASVGATPIEGGAASARDFIQRRCAEVAAARAAGSDSAAEEVKPAGEVTPAEEVKPPARSGGGAGAAEEVKPAEEVTPAEEVQPPAEEVTPAEDVGGRPRSGARGQPLRKGGEAAPPSPALAARCGRARARAHAPARTLADGVAAARDRTRSPICSPTESAAPPTPSTVAGAPLGVAGDPTPATPLGQTGAPPPAPQPQADIENTFAQALDNLSSLGDASAWDRGRAAVSALAKMLSQVREGDDAARLAELVMIAQGEVACRDAKRHEAADAAAGMTVQPPQRLQIPVLAPVAGATAPAMSAAPVVAPTPPQPAAIPTPKQHLAAHGIIPEPASWADGRRRRWKSELLQSPPSDDEEETPCLPQFRAGAEAETPCKLGPWHSTSTEVYPPARGLKVPPPAAPVSRVDRLLQRMSPIEDVTETPFPAVYDAAKDRTGLGDNIPSQVVDGITAEDIATACRFKASPVATAVPASSLLGKVSPAVGGGDVAGGSAPAVLDVKVPSDVIYKQDVLDELSRAQRAIQMGADALCADALQDKLKNFYGLGVMSNLRALQHGDAGPDGHGDASADAAEKRAKKMAEEEEMWEELKRGSFMFQTRGEKISSMWNRALAADSKLKEDYKNTLGLPNKAKFRADWGEKRYKQFWERRSKTTTNRKSEKLSGKYLALARIAHKEGGGKDGLKAATTYATNCIILGKHWVKWDSMTNTLKFYYVEHEISDEYVTAWTAHEEWCNAPQPVQDALCLEGGGAAGPSAMTADGSDGASTCGGALAKAKAKAKGKAAAVMRRPAAAHRDDEADEEAALVDTTAPEAGELEEAGGACEEAGDDDDGEPPVKREKTSLDVAMADFKKEKSLFRGLMQQTSTTLDLIESNSERDWAKNEQNRGALESARQTVQTAVNSAAALKELLAVNDYGDMKARIGASQLEVNFQKGATALKEPLKNLQTAVSRILRMHKQTLEQIKKQTSKAGKRQRQSA</sequence>
<keyword evidence="3" id="KW-1185">Reference proteome</keyword>
<feature type="region of interest" description="Disordered" evidence="1">
    <location>
        <begin position="919"/>
        <end position="948"/>
    </location>
</feature>
<name>A0ABN9W4G3_9DINO</name>
<reference evidence="2" key="1">
    <citation type="submission" date="2023-10" db="EMBL/GenBank/DDBJ databases">
        <authorList>
            <person name="Chen Y."/>
            <person name="Shah S."/>
            <person name="Dougan E. K."/>
            <person name="Thang M."/>
            <person name="Chan C."/>
        </authorList>
    </citation>
    <scope>NUCLEOTIDE SEQUENCE [LARGE SCALE GENOMIC DNA]</scope>
</reference>
<proteinExistence type="predicted"/>
<dbReference type="Proteomes" id="UP001189429">
    <property type="component" value="Unassembled WGS sequence"/>
</dbReference>
<evidence type="ECO:0000313" key="3">
    <source>
        <dbReference type="Proteomes" id="UP001189429"/>
    </source>
</evidence>
<evidence type="ECO:0000313" key="2">
    <source>
        <dbReference type="EMBL" id="CAK0880980.1"/>
    </source>
</evidence>
<feature type="compositionally biased region" description="Low complexity" evidence="1">
    <location>
        <begin position="268"/>
        <end position="285"/>
    </location>
</feature>
<feature type="region of interest" description="Disordered" evidence="1">
    <location>
        <begin position="18"/>
        <end position="46"/>
    </location>
</feature>
<organism evidence="2 3">
    <name type="scientific">Prorocentrum cordatum</name>
    <dbReference type="NCBI Taxonomy" id="2364126"/>
    <lineage>
        <taxon>Eukaryota</taxon>
        <taxon>Sar</taxon>
        <taxon>Alveolata</taxon>
        <taxon>Dinophyceae</taxon>
        <taxon>Prorocentrales</taxon>
        <taxon>Prorocentraceae</taxon>
        <taxon>Prorocentrum</taxon>
    </lineage>
</organism>
<gene>
    <name evidence="2" type="ORF">PCOR1329_LOCUS63968</name>
</gene>